<dbReference type="GO" id="GO:0016604">
    <property type="term" value="C:nuclear body"/>
    <property type="evidence" value="ECO:0007669"/>
    <property type="project" value="TreeGrafter"/>
</dbReference>
<organism evidence="5 6">
    <name type="scientific">Euroglyphus maynei</name>
    <name type="common">Mayne's house dust mite</name>
    <dbReference type="NCBI Taxonomy" id="6958"/>
    <lineage>
        <taxon>Eukaryota</taxon>
        <taxon>Metazoa</taxon>
        <taxon>Ecdysozoa</taxon>
        <taxon>Arthropoda</taxon>
        <taxon>Chelicerata</taxon>
        <taxon>Arachnida</taxon>
        <taxon>Acari</taxon>
        <taxon>Acariformes</taxon>
        <taxon>Sarcoptiformes</taxon>
        <taxon>Astigmata</taxon>
        <taxon>Psoroptidia</taxon>
        <taxon>Analgoidea</taxon>
        <taxon>Pyroglyphidae</taxon>
        <taxon>Pyroglyphinae</taxon>
        <taxon>Euroglyphus</taxon>
    </lineage>
</organism>
<proteinExistence type="inferred from homology"/>
<dbReference type="GO" id="GO:0000712">
    <property type="term" value="P:resolution of meiotic recombination intermediates"/>
    <property type="evidence" value="ECO:0007669"/>
    <property type="project" value="TreeGrafter"/>
</dbReference>
<reference evidence="5 6" key="1">
    <citation type="submission" date="2017-03" db="EMBL/GenBank/DDBJ databases">
        <title>Genome Survey of Euroglyphus maynei.</title>
        <authorList>
            <person name="Arlian L.G."/>
            <person name="Morgan M.S."/>
            <person name="Rider S.D."/>
        </authorList>
    </citation>
    <scope>NUCLEOTIDE SEQUENCE [LARGE SCALE GENOMIC DNA]</scope>
    <source>
        <strain evidence="5">Arlian Lab</strain>
        <tissue evidence="5">Whole body</tissue>
    </source>
</reference>
<dbReference type="Pfam" id="PF08585">
    <property type="entry name" value="RMI1_N_C"/>
    <property type="match status" value="1"/>
</dbReference>
<evidence type="ECO:0000256" key="2">
    <source>
        <dbReference type="ARBA" id="ARBA00018987"/>
    </source>
</evidence>
<dbReference type="EMBL" id="MUJZ01069082">
    <property type="protein sequence ID" value="OTF69733.1"/>
    <property type="molecule type" value="Genomic_DNA"/>
</dbReference>
<name>A0A1Y3AQ36_EURMA</name>
<dbReference type="PANTHER" id="PTHR14790:SF15">
    <property type="entry name" value="RECQ-MEDIATED GENOME INSTABILITY PROTEIN 1"/>
    <property type="match status" value="1"/>
</dbReference>
<keyword evidence="6" id="KW-1185">Reference proteome</keyword>
<dbReference type="InterPro" id="IPR013894">
    <property type="entry name" value="RMI1_OB"/>
</dbReference>
<dbReference type="PANTHER" id="PTHR14790">
    <property type="entry name" value="RECQ-MEDIATED GENOME INSTABILITY PROTEIN 1 RMI1"/>
    <property type="match status" value="1"/>
</dbReference>
<dbReference type="Gene3D" id="2.40.50.770">
    <property type="entry name" value="RecQ-mediated genome instability protein Rmi1, C-terminal domain"/>
    <property type="match status" value="1"/>
</dbReference>
<evidence type="ECO:0000256" key="1">
    <source>
        <dbReference type="ARBA" id="ARBA00006395"/>
    </source>
</evidence>
<evidence type="ECO:0000313" key="5">
    <source>
        <dbReference type="EMBL" id="OTF69733.1"/>
    </source>
</evidence>
<dbReference type="GO" id="GO:0031422">
    <property type="term" value="C:RecQ family helicase-topoisomerase III complex"/>
    <property type="evidence" value="ECO:0007669"/>
    <property type="project" value="TreeGrafter"/>
</dbReference>
<feature type="compositionally biased region" description="Basic and acidic residues" evidence="3">
    <location>
        <begin position="117"/>
        <end position="139"/>
    </location>
</feature>
<comment type="caution">
    <text evidence="5">The sequence shown here is derived from an EMBL/GenBank/DDBJ whole genome shotgun (WGS) entry which is preliminary data.</text>
</comment>
<protein>
    <recommendedName>
        <fullName evidence="2">RecQ-mediated genome instability protein 1</fullName>
    </recommendedName>
</protein>
<evidence type="ECO:0000313" key="6">
    <source>
        <dbReference type="Proteomes" id="UP000194236"/>
    </source>
</evidence>
<dbReference type="OrthoDB" id="341511at2759"/>
<dbReference type="Proteomes" id="UP000194236">
    <property type="component" value="Unassembled WGS sequence"/>
</dbReference>
<dbReference type="SMART" id="SM01161">
    <property type="entry name" value="DUF1767"/>
    <property type="match status" value="1"/>
</dbReference>
<dbReference type="InterPro" id="IPR042470">
    <property type="entry name" value="RMI1_N_C_sf"/>
</dbReference>
<feature type="region of interest" description="Disordered" evidence="3">
    <location>
        <begin position="106"/>
        <end position="139"/>
    </location>
</feature>
<evidence type="ECO:0000256" key="3">
    <source>
        <dbReference type="SAM" id="MobiDB-lite"/>
    </source>
</evidence>
<gene>
    <name evidence="5" type="ORF">BLA29_000812</name>
</gene>
<comment type="similarity">
    <text evidence="1">Belongs to the RMI1 family.</text>
</comment>
<sequence length="252" mass="29691">MTSSGNLEQLKAFFREHHAKVKPEWFEQKLGLNSSSNITDFNKIFQQWLNEDWIQEKNEYCLQSLPKELNLSLLNVEKLTFRGHFILQVEKMIDISRPLPTKIDERIKAKDKRRKEKQREKIDNEDKLNEEGNEKKGKYGTKVKENGQVKFYGYGRRLWQFCLTDGHQKCLAIEYEPLNWLKKAIIGQKILLIGPFDVYLGTIMVKNSNLQLLTTNVPSITLNDIDFNEILEEYDVELEMEALGNQDDTWKF</sequence>
<dbReference type="AlphaFoldDB" id="A0A1Y3AQ36"/>
<dbReference type="GO" id="GO:0000724">
    <property type="term" value="P:double-strand break repair via homologous recombination"/>
    <property type="evidence" value="ECO:0007669"/>
    <property type="project" value="TreeGrafter"/>
</dbReference>
<accession>A0A1Y3AQ36</accession>
<evidence type="ECO:0000259" key="4">
    <source>
        <dbReference type="Pfam" id="PF08585"/>
    </source>
</evidence>
<feature type="domain" description="RecQ mediated genome instability protein 1 OB-fold" evidence="4">
    <location>
        <begin position="78"/>
        <end position="219"/>
    </location>
</feature>